<dbReference type="EMBL" id="CP042190">
    <property type="protein sequence ID" value="QDS71242.1"/>
    <property type="molecule type" value="Genomic_DNA"/>
</dbReference>
<organism evidence="2 3">
    <name type="scientific">Venturia effusa</name>
    <dbReference type="NCBI Taxonomy" id="50376"/>
    <lineage>
        <taxon>Eukaryota</taxon>
        <taxon>Fungi</taxon>
        <taxon>Dikarya</taxon>
        <taxon>Ascomycota</taxon>
        <taxon>Pezizomycotina</taxon>
        <taxon>Dothideomycetes</taxon>
        <taxon>Pleosporomycetidae</taxon>
        <taxon>Venturiales</taxon>
        <taxon>Venturiaceae</taxon>
        <taxon>Venturia</taxon>
    </lineage>
</organism>
<evidence type="ECO:0000313" key="3">
    <source>
        <dbReference type="Proteomes" id="UP000316270"/>
    </source>
</evidence>
<accession>A0A517L6I3</accession>
<protein>
    <submittedName>
        <fullName evidence="2">Uncharacterized protein</fullName>
    </submittedName>
</protein>
<dbReference type="Proteomes" id="UP000316270">
    <property type="component" value="Chromosome 6"/>
</dbReference>
<sequence>MGFPSMPSPYSSGSSRTMTHFNYDTSRDDCSPRLFPPSQRYSLERFPIFYLRISVPPITAVEVFGPFATPAGVIGKFRNYIEARYLGAQSQLDAKFSSEGGTEAFLHFGMTVTDGLTNVLEVQVIREVNRDVKEVIRMQPVWTVVCTEMQHRAAGAPTIKNRQVLRSFPATEAGEREAKGLARSTAEAKLTDGKVPA</sequence>
<evidence type="ECO:0000313" key="2">
    <source>
        <dbReference type="EMBL" id="QDS71242.1"/>
    </source>
</evidence>
<dbReference type="AlphaFoldDB" id="A0A517L6I3"/>
<reference evidence="2 3" key="1">
    <citation type="submission" date="2019-07" db="EMBL/GenBank/DDBJ databases">
        <title>Finished genome of Venturia effusa.</title>
        <authorList>
            <person name="Young C.A."/>
            <person name="Cox M.P."/>
            <person name="Ganley A.R.D."/>
            <person name="David W.J."/>
        </authorList>
    </citation>
    <scope>NUCLEOTIDE SEQUENCE [LARGE SCALE GENOMIC DNA]</scope>
    <source>
        <strain evidence="3">albino</strain>
    </source>
</reference>
<feature type="region of interest" description="Disordered" evidence="1">
    <location>
        <begin position="170"/>
        <end position="197"/>
    </location>
</feature>
<dbReference type="OrthoDB" id="10405744at2759"/>
<name>A0A517L6I3_9PEZI</name>
<gene>
    <name evidence="2" type="ORF">FKW77_000118</name>
</gene>
<keyword evidence="3" id="KW-1185">Reference proteome</keyword>
<proteinExistence type="predicted"/>
<evidence type="ECO:0000256" key="1">
    <source>
        <dbReference type="SAM" id="MobiDB-lite"/>
    </source>
</evidence>